<dbReference type="OrthoDB" id="454702at2"/>
<feature type="domain" description="M23ase beta-sheet core" evidence="1">
    <location>
        <begin position="426"/>
        <end position="524"/>
    </location>
</feature>
<keyword evidence="3" id="KW-1185">Reference proteome</keyword>
<dbReference type="Pfam" id="PF01551">
    <property type="entry name" value="Peptidase_M23"/>
    <property type="match status" value="1"/>
</dbReference>
<dbReference type="AlphaFoldDB" id="A0A1Z4LPP0"/>
<dbReference type="SUPFAM" id="SSF51261">
    <property type="entry name" value="Duplicated hybrid motif"/>
    <property type="match status" value="1"/>
</dbReference>
<name>A0A1Z4LPP0_9CYAN</name>
<gene>
    <name evidence="2" type="ORF">NIES267_26970</name>
</gene>
<reference evidence="2 3" key="1">
    <citation type="submission" date="2017-06" db="EMBL/GenBank/DDBJ databases">
        <title>Genome sequencing of cyanobaciteial culture collection at National Institute for Environmental Studies (NIES).</title>
        <authorList>
            <person name="Hirose Y."/>
            <person name="Shimura Y."/>
            <person name="Fujisawa T."/>
            <person name="Nakamura Y."/>
            <person name="Kawachi M."/>
        </authorList>
    </citation>
    <scope>NUCLEOTIDE SEQUENCE [LARGE SCALE GENOMIC DNA]</scope>
    <source>
        <strain evidence="2 3">NIES-267</strain>
    </source>
</reference>
<protein>
    <recommendedName>
        <fullName evidence="1">M23ase beta-sheet core domain-containing protein</fullName>
    </recommendedName>
</protein>
<dbReference type="PANTHER" id="PTHR21666:SF270">
    <property type="entry name" value="MUREIN HYDROLASE ACTIVATOR ENVC"/>
    <property type="match status" value="1"/>
</dbReference>
<accession>A0A1Z4LPP0</accession>
<dbReference type="InterPro" id="IPR016047">
    <property type="entry name" value="M23ase_b-sheet_dom"/>
</dbReference>
<dbReference type="InterPro" id="IPR050570">
    <property type="entry name" value="Cell_wall_metabolism_enzyme"/>
</dbReference>
<proteinExistence type="predicted"/>
<dbReference type="CDD" id="cd12797">
    <property type="entry name" value="M23_peptidase"/>
    <property type="match status" value="1"/>
</dbReference>
<sequence length="559" mass="61272">MFEVTSLDNTFDASTNLPFNNPTDTTQVDYKELSSSQLMDLAGEALIDAWQYQANINQAVIYGVASIFKNDFTANAEIAFGESFDTHKAQTLGDEILGGQYGVLPNIEFHSNTQMKGASGAYSQSTNTILFNSDYLINNTGNPTSVGKTVVEETAHFLDASANPVDSPGDEGKISAGLVAGETYTADELQRLKTENDSTILVIDGQELKVEQSSGNEPYNNFGSPGEIITSWAATFYHFNGQENPNFDDTNKIGTVNLGSNVRDDGQWGMNSQNWGSGSPAPDVPDDLFAMQAYTRRNLIKDNIYEVWVRSDDGYQVLAHKLDGEPFDITPNALNGEWQPGAYGDPVKYEFVAPETGTFDFKINMFETYGDAYVDLVLKDVTPNPAIPDYTYKESDYLNALYQDDIYNSMTRTDHNGTSAFDSYDAPAGTPADGKVYALVGGEVIEAQNGKEIKNWAYNGTIAIYNEELDKTFIYWHFAEDSIDESLEGETIAAGSLIGIEGNTGLSYGSHTHLEVHEGKQTVDMSNVNSPKSPANSGRLQVADVFQEAVRRGLVKLYK</sequence>
<dbReference type="InterPro" id="IPR011055">
    <property type="entry name" value="Dup_hybrid_motif"/>
</dbReference>
<organism evidence="2 3">
    <name type="scientific">Calothrix parasitica NIES-267</name>
    <dbReference type="NCBI Taxonomy" id="1973488"/>
    <lineage>
        <taxon>Bacteria</taxon>
        <taxon>Bacillati</taxon>
        <taxon>Cyanobacteriota</taxon>
        <taxon>Cyanophyceae</taxon>
        <taxon>Nostocales</taxon>
        <taxon>Calotrichaceae</taxon>
        <taxon>Calothrix</taxon>
    </lineage>
</organism>
<evidence type="ECO:0000313" key="2">
    <source>
        <dbReference type="EMBL" id="BAY83210.1"/>
    </source>
</evidence>
<evidence type="ECO:0000313" key="3">
    <source>
        <dbReference type="Proteomes" id="UP000218418"/>
    </source>
</evidence>
<evidence type="ECO:0000259" key="1">
    <source>
        <dbReference type="Pfam" id="PF01551"/>
    </source>
</evidence>
<dbReference type="Gene3D" id="2.70.70.10">
    <property type="entry name" value="Glucose Permease (Domain IIA)"/>
    <property type="match status" value="1"/>
</dbReference>
<dbReference type="GO" id="GO:0004222">
    <property type="term" value="F:metalloendopeptidase activity"/>
    <property type="evidence" value="ECO:0007669"/>
    <property type="project" value="TreeGrafter"/>
</dbReference>
<dbReference type="EMBL" id="AP018227">
    <property type="protein sequence ID" value="BAY83210.1"/>
    <property type="molecule type" value="Genomic_DNA"/>
</dbReference>
<dbReference type="PANTHER" id="PTHR21666">
    <property type="entry name" value="PEPTIDASE-RELATED"/>
    <property type="match status" value="1"/>
</dbReference>
<dbReference type="Proteomes" id="UP000218418">
    <property type="component" value="Chromosome"/>
</dbReference>